<sequence length="131" mass="14629">MGGRREFTRSQKVAMLKRAMDARGCIRCEGCGLNVSGKVVEFDHVIPEALILNKEQELSIEDGRVLGRDCCHRAPGTKTARDLAAIAEAKRREARHLGIRPLLSRGFRRSAPQLKASRPLAKPAAWRRDDQ</sequence>
<dbReference type="STRING" id="53254.SAMN05660750_02531"/>
<dbReference type="RefSeq" id="WP_055729226.1">
    <property type="nucleotide sequence ID" value="NZ_LMAR01000049.1"/>
</dbReference>
<dbReference type="EMBL" id="LMAR01000049">
    <property type="protein sequence ID" value="KQK29395.1"/>
    <property type="molecule type" value="Genomic_DNA"/>
</dbReference>
<comment type="caution">
    <text evidence="2">The sequence shown here is derived from an EMBL/GenBank/DDBJ whole genome shotgun (WGS) entry which is preliminary data.</text>
</comment>
<evidence type="ECO:0000256" key="1">
    <source>
        <dbReference type="SAM" id="MobiDB-lite"/>
    </source>
</evidence>
<reference evidence="2 3" key="1">
    <citation type="submission" date="2015-10" db="EMBL/GenBank/DDBJ databases">
        <title>Draft genome of Bosea thiooxidans.</title>
        <authorList>
            <person name="Wang X."/>
        </authorList>
    </citation>
    <scope>NUCLEOTIDE SEQUENCE [LARGE SCALE GENOMIC DNA]</scope>
    <source>
        <strain evidence="2 3">CGMCC 9174</strain>
    </source>
</reference>
<dbReference type="AlphaFoldDB" id="A0A0Q3KIE5"/>
<feature type="region of interest" description="Disordered" evidence="1">
    <location>
        <begin position="110"/>
        <end position="131"/>
    </location>
</feature>
<organism evidence="2 3">
    <name type="scientific">Bosea thiooxidans</name>
    <dbReference type="NCBI Taxonomy" id="53254"/>
    <lineage>
        <taxon>Bacteria</taxon>
        <taxon>Pseudomonadati</taxon>
        <taxon>Pseudomonadota</taxon>
        <taxon>Alphaproteobacteria</taxon>
        <taxon>Hyphomicrobiales</taxon>
        <taxon>Boseaceae</taxon>
        <taxon>Bosea</taxon>
    </lineage>
</organism>
<dbReference type="Proteomes" id="UP000051562">
    <property type="component" value="Unassembled WGS sequence"/>
</dbReference>
<gene>
    <name evidence="2" type="ORF">ARD30_17565</name>
</gene>
<accession>A0A0Q3KIE5</accession>
<keyword evidence="3" id="KW-1185">Reference proteome</keyword>
<protein>
    <submittedName>
        <fullName evidence="2">Uncharacterized protein</fullName>
    </submittedName>
</protein>
<evidence type="ECO:0000313" key="3">
    <source>
        <dbReference type="Proteomes" id="UP000051562"/>
    </source>
</evidence>
<name>A0A0Q3KIE5_9HYPH</name>
<evidence type="ECO:0000313" key="2">
    <source>
        <dbReference type="EMBL" id="KQK29395.1"/>
    </source>
</evidence>
<proteinExistence type="predicted"/>